<accession>A0A1T4L6L3</accession>
<protein>
    <submittedName>
        <fullName evidence="1">Uncharacterized protein</fullName>
    </submittedName>
</protein>
<proteinExistence type="predicted"/>
<dbReference type="EMBL" id="FUXA01000005">
    <property type="protein sequence ID" value="SJZ50200.1"/>
    <property type="molecule type" value="Genomic_DNA"/>
</dbReference>
<keyword evidence="2" id="KW-1185">Reference proteome</keyword>
<evidence type="ECO:0000313" key="1">
    <source>
        <dbReference type="EMBL" id="SJZ50200.1"/>
    </source>
</evidence>
<dbReference type="OrthoDB" id="1550463at2"/>
<evidence type="ECO:0000313" key="2">
    <source>
        <dbReference type="Proteomes" id="UP000189857"/>
    </source>
</evidence>
<dbReference type="AlphaFoldDB" id="A0A1T4L6L3"/>
<sequence>MNYYGTEKHKEDMKKLDEQIFSKIRFDKPKREKELESGYIVRYYYYADEENCKPGYAPVDGEVCRLFKGDKQVFEWKNTDGNSRLACIIHHADGNTYFVFDEDLYGYSVLNLDTLQSMHYIPAESHGKYPEEFKETFIWCDCFYNSQNDLLAVDGCFWACPGDVIVLDFKDPLTAVEPKDWISIYSRCECDDLDLDDIEFDRWDADTLVCKATGAEPVAFNLEGKCRIRFI</sequence>
<dbReference type="Proteomes" id="UP000189857">
    <property type="component" value="Unassembled WGS sequence"/>
</dbReference>
<organism evidence="1 2">
    <name type="scientific">Eubacterium ruminantium</name>
    <dbReference type="NCBI Taxonomy" id="42322"/>
    <lineage>
        <taxon>Bacteria</taxon>
        <taxon>Bacillati</taxon>
        <taxon>Bacillota</taxon>
        <taxon>Clostridia</taxon>
        <taxon>Eubacteriales</taxon>
        <taxon>Eubacteriaceae</taxon>
        <taxon>Eubacterium</taxon>
    </lineage>
</organism>
<reference evidence="1 2" key="1">
    <citation type="submission" date="2017-02" db="EMBL/GenBank/DDBJ databases">
        <authorList>
            <person name="Peterson S.W."/>
        </authorList>
    </citation>
    <scope>NUCLEOTIDE SEQUENCE [LARGE SCALE GENOMIC DNA]</scope>
    <source>
        <strain evidence="1 2">ATCC 17233</strain>
    </source>
</reference>
<name>A0A1T4L6L3_9FIRM</name>
<gene>
    <name evidence="1" type="ORF">SAMN02745110_00691</name>
</gene>
<dbReference type="RefSeq" id="WP_078786421.1">
    <property type="nucleotide sequence ID" value="NZ_FMTO01000005.1"/>
</dbReference>